<dbReference type="PANTHER" id="PTHR31672:SF10">
    <property type="entry name" value="F-BOX DOMAIN-CONTAINING PROTEIN"/>
    <property type="match status" value="1"/>
</dbReference>
<evidence type="ECO:0000313" key="3">
    <source>
        <dbReference type="Proteomes" id="UP001408789"/>
    </source>
</evidence>
<dbReference type="CDD" id="cd22157">
    <property type="entry name" value="F-box_AtFBW1-like"/>
    <property type="match status" value="1"/>
</dbReference>
<evidence type="ECO:0000259" key="1">
    <source>
        <dbReference type="SMART" id="SM00256"/>
    </source>
</evidence>
<dbReference type="InterPro" id="IPR036047">
    <property type="entry name" value="F-box-like_dom_sf"/>
</dbReference>
<proteinExistence type="predicted"/>
<dbReference type="SUPFAM" id="SSF81383">
    <property type="entry name" value="F-box domain"/>
    <property type="match status" value="1"/>
</dbReference>
<dbReference type="NCBIfam" id="TIGR01640">
    <property type="entry name" value="F_box_assoc_1"/>
    <property type="match status" value="1"/>
</dbReference>
<protein>
    <recommendedName>
        <fullName evidence="1">F-box domain-containing protein</fullName>
    </recommendedName>
</protein>
<dbReference type="AlphaFoldDB" id="A0AAP0H0X7"/>
<name>A0AAP0H0X7_9ASTR</name>
<dbReference type="Pfam" id="PF00646">
    <property type="entry name" value="F-box"/>
    <property type="match status" value="1"/>
</dbReference>
<dbReference type="Pfam" id="PF07734">
    <property type="entry name" value="FBA_1"/>
    <property type="match status" value="1"/>
</dbReference>
<dbReference type="EMBL" id="JBCNJP010000014">
    <property type="protein sequence ID" value="KAK9067737.1"/>
    <property type="molecule type" value="Genomic_DNA"/>
</dbReference>
<evidence type="ECO:0000313" key="2">
    <source>
        <dbReference type="EMBL" id="KAK9067737.1"/>
    </source>
</evidence>
<keyword evidence="3" id="KW-1185">Reference proteome</keyword>
<dbReference type="PANTHER" id="PTHR31672">
    <property type="entry name" value="BNACNNG10540D PROTEIN"/>
    <property type="match status" value="1"/>
</dbReference>
<feature type="domain" description="F-box" evidence="1">
    <location>
        <begin position="5"/>
        <end position="46"/>
    </location>
</feature>
<dbReference type="InterPro" id="IPR050796">
    <property type="entry name" value="SCF_F-box_component"/>
</dbReference>
<dbReference type="InterPro" id="IPR001810">
    <property type="entry name" value="F-box_dom"/>
</dbReference>
<reference evidence="2 3" key="1">
    <citation type="submission" date="2024-04" db="EMBL/GenBank/DDBJ databases">
        <title>The reference genome of an endangered Asteraceae, Deinandra increscens subsp. villosa, native to the Central Coast of California.</title>
        <authorList>
            <person name="Guilliams M."/>
            <person name="Hasenstab-Lehman K."/>
            <person name="Meyer R."/>
            <person name="Mcevoy S."/>
        </authorList>
    </citation>
    <scope>NUCLEOTIDE SEQUENCE [LARGE SCALE GENOMIC DNA]</scope>
    <source>
        <tissue evidence="2">Leaf</tissue>
    </source>
</reference>
<sequence length="374" mass="42610">MSAYIPFEIQEEIIKRVHPAKPLIRFRSVSKQWKSLIDSSEFITHHTALNHRTDTHHLLVRYYVDSDYKYVLIVDDDNSFPPHKSSLDVSPTVKLVSPGASMPGCCHGLVCLYGDDPVTRKKMIVVWNPSIRKSIGIPLPYRIYAVGFGVCSKTRDLMIVGFAGIPTRHWKADVFRLSSGSWTRVPTNLPRDPTGFSSKQVVEDDAIHWVANYRKIPRNGEYYYVYRIVSFDLTSEEFEQIELPRRLARSQGVYISKLKGSLVVLHPCTRIGNVPDIDVWKMLKNHDSTSFTKLFTVKSPVLFKIIGFRNNGQSIMEASVSERNPEPPRLKLYEPSSKEITDLEIVGDYGSWPFEMATYTESLLLLNVSASIIP</sequence>
<comment type="caution">
    <text evidence="2">The sequence shown here is derived from an EMBL/GenBank/DDBJ whole genome shotgun (WGS) entry which is preliminary data.</text>
</comment>
<accession>A0AAP0H0X7</accession>
<dbReference type="Proteomes" id="UP001408789">
    <property type="component" value="Unassembled WGS sequence"/>
</dbReference>
<dbReference type="InterPro" id="IPR006527">
    <property type="entry name" value="F-box-assoc_dom_typ1"/>
</dbReference>
<dbReference type="InterPro" id="IPR017451">
    <property type="entry name" value="F-box-assoc_interact_dom"/>
</dbReference>
<organism evidence="2 3">
    <name type="scientific">Deinandra increscens subsp. villosa</name>
    <dbReference type="NCBI Taxonomy" id="3103831"/>
    <lineage>
        <taxon>Eukaryota</taxon>
        <taxon>Viridiplantae</taxon>
        <taxon>Streptophyta</taxon>
        <taxon>Embryophyta</taxon>
        <taxon>Tracheophyta</taxon>
        <taxon>Spermatophyta</taxon>
        <taxon>Magnoliopsida</taxon>
        <taxon>eudicotyledons</taxon>
        <taxon>Gunneridae</taxon>
        <taxon>Pentapetalae</taxon>
        <taxon>asterids</taxon>
        <taxon>campanulids</taxon>
        <taxon>Asterales</taxon>
        <taxon>Asteraceae</taxon>
        <taxon>Asteroideae</taxon>
        <taxon>Heliantheae alliance</taxon>
        <taxon>Madieae</taxon>
        <taxon>Madiinae</taxon>
        <taxon>Deinandra</taxon>
    </lineage>
</organism>
<dbReference type="SMART" id="SM00256">
    <property type="entry name" value="FBOX"/>
    <property type="match status" value="1"/>
</dbReference>
<gene>
    <name evidence="2" type="ORF">SSX86_011848</name>
</gene>